<sequence length="265" mass="28912">MKSTLRKCLAAALVFAASLAPSVFAQDVNWAEVPFIDVKKVTHSTVQVQGYTGNWACTTLELQAKPCNWAPNFKSNDWINNLKVTLTMAYPKTNTALSGAKARGTQEEKDAAMEASEEAAGTDTTAKYIYYRASVNLVGLQVGAGRASSVSFFIPAEIVERESKLSGAMLGQAKPEFYLVEFSYRGNPLPVCNPKGELLSRKALDFPAGRRPSNMKTPAEFVQWMQDNAGSSVSDTQGLLLPYVYLPFPAWPRNAPAVIFENVAQ</sequence>
<evidence type="ECO:0000313" key="3">
    <source>
        <dbReference type="Proteomes" id="UP000886812"/>
    </source>
</evidence>
<name>A0A9D1NJC5_9BACT</name>
<keyword evidence="1" id="KW-0732">Signal</keyword>
<proteinExistence type="predicted"/>
<evidence type="ECO:0000256" key="1">
    <source>
        <dbReference type="SAM" id="SignalP"/>
    </source>
</evidence>
<dbReference type="Proteomes" id="UP000886812">
    <property type="component" value="Unassembled WGS sequence"/>
</dbReference>
<accession>A0A9D1NJC5</accession>
<reference evidence="2" key="2">
    <citation type="journal article" date="2021" name="PeerJ">
        <title>Extensive microbial diversity within the chicken gut microbiome revealed by metagenomics and culture.</title>
        <authorList>
            <person name="Gilroy R."/>
            <person name="Ravi A."/>
            <person name="Getino M."/>
            <person name="Pursley I."/>
            <person name="Horton D.L."/>
            <person name="Alikhan N.F."/>
            <person name="Baker D."/>
            <person name="Gharbi K."/>
            <person name="Hall N."/>
            <person name="Watson M."/>
            <person name="Adriaenssens E.M."/>
            <person name="Foster-Nyarko E."/>
            <person name="Jarju S."/>
            <person name="Secka A."/>
            <person name="Antonio M."/>
            <person name="Oren A."/>
            <person name="Chaudhuri R.R."/>
            <person name="La Ragione R."/>
            <person name="Hildebrand F."/>
            <person name="Pallen M.J."/>
        </authorList>
    </citation>
    <scope>NUCLEOTIDE SEQUENCE</scope>
    <source>
        <strain evidence="2">10669</strain>
    </source>
</reference>
<comment type="caution">
    <text evidence="2">The sequence shown here is derived from an EMBL/GenBank/DDBJ whole genome shotgun (WGS) entry which is preliminary data.</text>
</comment>
<organism evidence="2 3">
    <name type="scientific">Candidatus Spyradosoma merdigallinarum</name>
    <dbReference type="NCBI Taxonomy" id="2840950"/>
    <lineage>
        <taxon>Bacteria</taxon>
        <taxon>Pseudomonadati</taxon>
        <taxon>Verrucomicrobiota</taxon>
        <taxon>Opitutia</taxon>
        <taxon>Opitutia incertae sedis</taxon>
        <taxon>Candidatus Spyradosoma</taxon>
    </lineage>
</organism>
<feature type="chain" id="PRO_5038679701" evidence="1">
    <location>
        <begin position="26"/>
        <end position="265"/>
    </location>
</feature>
<feature type="signal peptide" evidence="1">
    <location>
        <begin position="1"/>
        <end position="25"/>
    </location>
</feature>
<evidence type="ECO:0000313" key="2">
    <source>
        <dbReference type="EMBL" id="HIV03528.1"/>
    </source>
</evidence>
<reference evidence="2" key="1">
    <citation type="submission" date="2020-10" db="EMBL/GenBank/DDBJ databases">
        <authorList>
            <person name="Gilroy R."/>
        </authorList>
    </citation>
    <scope>NUCLEOTIDE SEQUENCE</scope>
    <source>
        <strain evidence="2">10669</strain>
    </source>
</reference>
<protein>
    <submittedName>
        <fullName evidence="2">Uncharacterized protein</fullName>
    </submittedName>
</protein>
<dbReference type="EMBL" id="DVOG01000001">
    <property type="protein sequence ID" value="HIV03528.1"/>
    <property type="molecule type" value="Genomic_DNA"/>
</dbReference>
<dbReference type="AlphaFoldDB" id="A0A9D1NJC5"/>
<gene>
    <name evidence="2" type="ORF">IAC75_00010</name>
</gene>